<dbReference type="GeneID" id="93165540"/>
<sequence length="259" mass="27959">MIQYEKATGEFKLNGKTAIVTGGAGGIGEATARMYASKGVKLVLADMKDTVSEVAARIAEEYHTQAIGIQCDLTKPEEVDRVVETAIETFGEINILANVAGRVDLDNAEDIDFALVENQMNVNAFSVFRLTQKVGKTMIKQGKGGKIVCVTSQADFIAIDKHVGYTMSKAALVGMIKVMALEWAEFGINVNGVAPTVVRTYMGDRAWQGKVKDDMIKAIPAHRFAEVDEIAAAILFLSCNESNMITGEDLVVDGGFTIR</sequence>
<comment type="similarity">
    <text evidence="1">Belongs to the short-chain dehydrogenases/reductases (SDR) family.</text>
</comment>
<dbReference type="Pfam" id="PF13561">
    <property type="entry name" value="adh_short_C2"/>
    <property type="match status" value="1"/>
</dbReference>
<dbReference type="GO" id="GO:0016616">
    <property type="term" value="F:oxidoreductase activity, acting on the CH-OH group of donors, NAD or NADP as acceptor"/>
    <property type="evidence" value="ECO:0007669"/>
    <property type="project" value="TreeGrafter"/>
</dbReference>
<evidence type="ECO:0000313" key="3">
    <source>
        <dbReference type="EMBL" id="KMW17962.1"/>
    </source>
</evidence>
<evidence type="ECO:0000256" key="1">
    <source>
        <dbReference type="ARBA" id="ARBA00006484"/>
    </source>
</evidence>
<evidence type="ECO:0000313" key="4">
    <source>
        <dbReference type="Proteomes" id="UP000037392"/>
    </source>
</evidence>
<dbReference type="PATRIC" id="fig|742734.4.peg.3692"/>
<dbReference type="InterPro" id="IPR036291">
    <property type="entry name" value="NAD(P)-bd_dom_sf"/>
</dbReference>
<dbReference type="PROSITE" id="PS00061">
    <property type="entry name" value="ADH_SHORT"/>
    <property type="match status" value="1"/>
</dbReference>
<dbReference type="SUPFAM" id="SSF51735">
    <property type="entry name" value="NAD(P)-binding Rossmann-fold domains"/>
    <property type="match status" value="1"/>
</dbReference>
<dbReference type="PRINTS" id="PR00080">
    <property type="entry name" value="SDRFAMILY"/>
</dbReference>
<dbReference type="OrthoDB" id="9803333at2"/>
<dbReference type="PRINTS" id="PR00081">
    <property type="entry name" value="GDHRDH"/>
</dbReference>
<dbReference type="Proteomes" id="UP000037392">
    <property type="component" value="Unassembled WGS sequence"/>
</dbReference>
<reference evidence="3 4" key="1">
    <citation type="submission" date="2011-04" db="EMBL/GenBank/DDBJ databases">
        <title>The Genome Sequence of Clostridium citroniae WAL-19142.</title>
        <authorList>
            <consortium name="The Broad Institute Genome Sequencing Platform"/>
            <person name="Earl A."/>
            <person name="Ward D."/>
            <person name="Feldgarden M."/>
            <person name="Gevers D."/>
            <person name="Warren Y.A."/>
            <person name="Tyrrell K.L."/>
            <person name="Citron D.M."/>
            <person name="Goldstein E.J."/>
            <person name="Daigneault M."/>
            <person name="Allen-Vercoe E."/>
            <person name="Young S.K."/>
            <person name="Zeng Q."/>
            <person name="Gargeya S."/>
            <person name="Fitzgerald M."/>
            <person name="Haas B."/>
            <person name="Abouelleil A."/>
            <person name="Alvarado L."/>
            <person name="Arachchi H.M."/>
            <person name="Berlin A."/>
            <person name="Brown A."/>
            <person name="Chapman S.B."/>
            <person name="Chen Z."/>
            <person name="Dunbar C."/>
            <person name="Freedman E."/>
            <person name="Gearin G."/>
            <person name="Gellesch M."/>
            <person name="Goldberg J."/>
            <person name="Griggs A."/>
            <person name="Gujja S."/>
            <person name="Heilman E.R."/>
            <person name="Heiman D."/>
            <person name="Howarth C."/>
            <person name="Larson L."/>
            <person name="Lui A."/>
            <person name="MacDonald P.J."/>
            <person name="Mehta T."/>
            <person name="Montmayeur A."/>
            <person name="Murphy C."/>
            <person name="Neiman D."/>
            <person name="Pearson M."/>
            <person name="Priest M."/>
            <person name="Roberts A."/>
            <person name="Saif S."/>
            <person name="Shea T."/>
            <person name="Shenoy N."/>
            <person name="Sisk P."/>
            <person name="Stolte C."/>
            <person name="Sykes S."/>
            <person name="White J."/>
            <person name="Yandava C."/>
            <person name="Wortman J."/>
            <person name="Nusbaum C."/>
            <person name="Birren B."/>
        </authorList>
    </citation>
    <scope>NUCLEOTIDE SEQUENCE [LARGE SCALE GENOMIC DNA]</scope>
    <source>
        <strain evidence="3 4">WAL-19142</strain>
    </source>
</reference>
<name>A0A0J9BYC2_9FIRM</name>
<evidence type="ECO:0000256" key="2">
    <source>
        <dbReference type="ARBA" id="ARBA00023002"/>
    </source>
</evidence>
<dbReference type="CDD" id="cd05233">
    <property type="entry name" value="SDR_c"/>
    <property type="match status" value="1"/>
</dbReference>
<dbReference type="Gene3D" id="3.40.50.720">
    <property type="entry name" value="NAD(P)-binding Rossmann-like Domain"/>
    <property type="match status" value="1"/>
</dbReference>
<dbReference type="GO" id="GO:0008206">
    <property type="term" value="P:bile acid metabolic process"/>
    <property type="evidence" value="ECO:0007669"/>
    <property type="project" value="UniProtKB-ARBA"/>
</dbReference>
<keyword evidence="2" id="KW-0560">Oxidoreductase</keyword>
<organism evidence="3 4">
    <name type="scientific">[Clostridium] citroniae WAL-19142</name>
    <dbReference type="NCBI Taxonomy" id="742734"/>
    <lineage>
        <taxon>Bacteria</taxon>
        <taxon>Bacillati</taxon>
        <taxon>Bacillota</taxon>
        <taxon>Clostridia</taxon>
        <taxon>Lachnospirales</taxon>
        <taxon>Lachnospiraceae</taxon>
        <taxon>Enterocloster</taxon>
    </lineage>
</organism>
<protein>
    <submittedName>
        <fullName evidence="3">Uncharacterized protein</fullName>
    </submittedName>
</protein>
<dbReference type="AlphaFoldDB" id="A0A0J9BYC2"/>
<dbReference type="FunFam" id="3.40.50.720:FF:000084">
    <property type="entry name" value="Short-chain dehydrogenase reductase"/>
    <property type="match status" value="1"/>
</dbReference>
<dbReference type="EMBL" id="ADLK01000025">
    <property type="protein sequence ID" value="KMW17962.1"/>
    <property type="molecule type" value="Genomic_DNA"/>
</dbReference>
<accession>A0A0J9BYC2</accession>
<dbReference type="RefSeq" id="WP_007859338.1">
    <property type="nucleotide sequence ID" value="NZ_KQ235879.1"/>
</dbReference>
<proteinExistence type="inferred from homology"/>
<gene>
    <name evidence="3" type="ORF">HMPREF9470_03443</name>
</gene>
<dbReference type="InterPro" id="IPR002347">
    <property type="entry name" value="SDR_fam"/>
</dbReference>
<dbReference type="PANTHER" id="PTHR42760:SF115">
    <property type="entry name" value="3-OXOACYL-[ACYL-CARRIER-PROTEIN] REDUCTASE FABG"/>
    <property type="match status" value="1"/>
</dbReference>
<comment type="caution">
    <text evidence="3">The sequence shown here is derived from an EMBL/GenBank/DDBJ whole genome shotgun (WGS) entry which is preliminary data.</text>
</comment>
<dbReference type="PANTHER" id="PTHR42760">
    <property type="entry name" value="SHORT-CHAIN DEHYDROGENASES/REDUCTASES FAMILY MEMBER"/>
    <property type="match status" value="1"/>
</dbReference>
<dbReference type="InterPro" id="IPR020904">
    <property type="entry name" value="Sc_DH/Rdtase_CS"/>
</dbReference>